<dbReference type="Proteomes" id="UP000494363">
    <property type="component" value="Unassembled WGS sequence"/>
</dbReference>
<keyword evidence="2" id="KW-1185">Reference proteome</keyword>
<sequence length="113" mass="12601">MELASIAKAWGPPPDFEEETCKTTIVSHTAGSGVLVRITEIKAVTLNRVDRRYNVTWFLHEEGHFVPANVIASFSEPLDFVSPEEALGFAERRAHTFADCAFTAHEGEKRRQG</sequence>
<proteinExistence type="predicted"/>
<gene>
    <name evidence="1" type="ORF">LMG29542_07226</name>
</gene>
<accession>A0A6J5F7F2</accession>
<dbReference type="AlphaFoldDB" id="A0A6J5F7F2"/>
<name>A0A6J5F7F2_9BURK</name>
<evidence type="ECO:0000313" key="1">
    <source>
        <dbReference type="EMBL" id="CAB3773397.1"/>
    </source>
</evidence>
<dbReference type="EMBL" id="CADIKH010000074">
    <property type="protein sequence ID" value="CAB3773397.1"/>
    <property type="molecule type" value="Genomic_DNA"/>
</dbReference>
<evidence type="ECO:0000313" key="2">
    <source>
        <dbReference type="Proteomes" id="UP000494363"/>
    </source>
</evidence>
<protein>
    <submittedName>
        <fullName evidence="1">Uncharacterized protein</fullName>
    </submittedName>
</protein>
<organism evidence="1 2">
    <name type="scientific">Paraburkholderia humisilvae</name>
    <dbReference type="NCBI Taxonomy" id="627669"/>
    <lineage>
        <taxon>Bacteria</taxon>
        <taxon>Pseudomonadati</taxon>
        <taxon>Pseudomonadota</taxon>
        <taxon>Betaproteobacteria</taxon>
        <taxon>Burkholderiales</taxon>
        <taxon>Burkholderiaceae</taxon>
        <taxon>Paraburkholderia</taxon>
    </lineage>
</organism>
<reference evidence="1 2" key="1">
    <citation type="submission" date="2020-04" db="EMBL/GenBank/DDBJ databases">
        <authorList>
            <person name="De Canck E."/>
        </authorList>
    </citation>
    <scope>NUCLEOTIDE SEQUENCE [LARGE SCALE GENOMIC DNA]</scope>
    <source>
        <strain evidence="1 2">LMG 29542</strain>
    </source>
</reference>